<reference evidence="2" key="1">
    <citation type="journal article" date="2022" name="Mol. Ecol. Resour.">
        <title>The genomes of chicory, endive, great burdock and yacon provide insights into Asteraceae palaeo-polyploidization history and plant inulin production.</title>
        <authorList>
            <person name="Fan W."/>
            <person name="Wang S."/>
            <person name="Wang H."/>
            <person name="Wang A."/>
            <person name="Jiang F."/>
            <person name="Liu H."/>
            <person name="Zhao H."/>
            <person name="Xu D."/>
            <person name="Zhang Y."/>
        </authorList>
    </citation>
    <scope>NUCLEOTIDE SEQUENCE [LARGE SCALE GENOMIC DNA]</scope>
    <source>
        <strain evidence="2">cv. Niubang</strain>
    </source>
</reference>
<organism evidence="1 2">
    <name type="scientific">Arctium lappa</name>
    <name type="common">Greater burdock</name>
    <name type="synonym">Lappa major</name>
    <dbReference type="NCBI Taxonomy" id="4217"/>
    <lineage>
        <taxon>Eukaryota</taxon>
        <taxon>Viridiplantae</taxon>
        <taxon>Streptophyta</taxon>
        <taxon>Embryophyta</taxon>
        <taxon>Tracheophyta</taxon>
        <taxon>Spermatophyta</taxon>
        <taxon>Magnoliopsida</taxon>
        <taxon>eudicotyledons</taxon>
        <taxon>Gunneridae</taxon>
        <taxon>Pentapetalae</taxon>
        <taxon>asterids</taxon>
        <taxon>campanulids</taxon>
        <taxon>Asterales</taxon>
        <taxon>Asteraceae</taxon>
        <taxon>Carduoideae</taxon>
        <taxon>Cardueae</taxon>
        <taxon>Arctiinae</taxon>
        <taxon>Arctium</taxon>
    </lineage>
</organism>
<accession>A0ACB9B0B3</accession>
<dbReference type="EMBL" id="CM042053">
    <property type="protein sequence ID" value="KAI3715053.1"/>
    <property type="molecule type" value="Genomic_DNA"/>
</dbReference>
<proteinExistence type="predicted"/>
<dbReference type="Proteomes" id="UP001055879">
    <property type="component" value="Linkage Group LG07"/>
</dbReference>
<comment type="caution">
    <text evidence="1">The sequence shown here is derived from an EMBL/GenBank/DDBJ whole genome shotgun (WGS) entry which is preliminary data.</text>
</comment>
<gene>
    <name evidence="1" type="ORF">L6452_22019</name>
</gene>
<reference evidence="1 2" key="2">
    <citation type="journal article" date="2022" name="Mol. Ecol. Resour.">
        <title>The genomes of chicory, endive, great burdock and yacon provide insights into Asteraceae paleo-polyploidization history and plant inulin production.</title>
        <authorList>
            <person name="Fan W."/>
            <person name="Wang S."/>
            <person name="Wang H."/>
            <person name="Wang A."/>
            <person name="Jiang F."/>
            <person name="Liu H."/>
            <person name="Zhao H."/>
            <person name="Xu D."/>
            <person name="Zhang Y."/>
        </authorList>
    </citation>
    <scope>NUCLEOTIDE SEQUENCE [LARGE SCALE GENOMIC DNA]</scope>
    <source>
        <strain evidence="2">cv. Niubang</strain>
    </source>
</reference>
<evidence type="ECO:0000313" key="1">
    <source>
        <dbReference type="EMBL" id="KAI3715053.1"/>
    </source>
</evidence>
<sequence>MEVVMIAIKTLIEFPKLKIPIIDLIIVTFKAVKQWWCCTNSMAGITTSCSIHPFKQPIFRSHFQSKLFHPPLHFPNSSMSRGCSITCRYGGGGGGGYSRQGDTRRPKKNSSDDDPALDISSIRSTTVRLIDEEQNMVGVVSKTAAVQMAEDAELDLVILSPEADPPVVKLMDYNKYKYEQQKKKRDQQKKSSAHRVDQKELKMGYNIDVHDYTVRLKAARKFLKDGDKVKLIVSLKGRENEFKNNAIELIRRFRDDVGELAVEESKNFRDRNMTLVLVPNKAVLQKEAPKKKEKSTETEVSASV</sequence>
<keyword evidence="2" id="KW-1185">Reference proteome</keyword>
<evidence type="ECO:0000313" key="2">
    <source>
        <dbReference type="Proteomes" id="UP001055879"/>
    </source>
</evidence>
<name>A0ACB9B0B3_ARCLA</name>
<protein>
    <submittedName>
        <fullName evidence="1">Uncharacterized protein</fullName>
    </submittedName>
</protein>